<protein>
    <submittedName>
        <fullName evidence="2">Uncharacterized protein</fullName>
    </submittedName>
</protein>
<accession>A0A1U9LJD4</accession>
<dbReference type="Proteomes" id="UP000189055">
    <property type="component" value="Plasmid pAC1084_1"/>
</dbReference>
<reference evidence="2 3" key="1">
    <citation type="submission" date="2016-03" db="EMBL/GenBank/DDBJ databases">
        <title>Acetic acid bacteria sequencing.</title>
        <authorList>
            <person name="Brandt J."/>
            <person name="Jakob F."/>
            <person name="Vogel R.F."/>
        </authorList>
    </citation>
    <scope>NUCLEOTIDE SEQUENCE [LARGE SCALE GENOMIC DNA]</scope>
    <source>
        <strain evidence="2 3">TMW2.1084</strain>
        <plasmid evidence="3">pac1084_1</plasmid>
    </source>
</reference>
<sequence length="78" mass="8680">MKYQKEACADVIKNKYAPWLDDNGIAIFYASAALFLVSFVFHQVAEGRFVETALSVLSLAVSFCFLLSPIVGNIMRDD</sequence>
<geneLocation type="plasmid" evidence="3">
    <name>pac1084_1</name>
</geneLocation>
<dbReference type="KEGG" id="aper:A0U91_16330"/>
<dbReference type="AlphaFoldDB" id="A0A1U9LJD4"/>
<gene>
    <name evidence="2" type="ORF">A0U91_16330</name>
</gene>
<keyword evidence="1" id="KW-0812">Transmembrane</keyword>
<feature type="transmembrane region" description="Helical" evidence="1">
    <location>
        <begin position="24"/>
        <end position="41"/>
    </location>
</feature>
<keyword evidence="1" id="KW-0472">Membrane</keyword>
<proteinExistence type="predicted"/>
<keyword evidence="1" id="KW-1133">Transmembrane helix</keyword>
<evidence type="ECO:0000313" key="3">
    <source>
        <dbReference type="Proteomes" id="UP000189055"/>
    </source>
</evidence>
<evidence type="ECO:0000256" key="1">
    <source>
        <dbReference type="SAM" id="Phobius"/>
    </source>
</evidence>
<name>A0A1U9LJD4_9PROT</name>
<dbReference type="EMBL" id="CP014688">
    <property type="protein sequence ID" value="AQT06574.1"/>
    <property type="molecule type" value="Genomic_DNA"/>
</dbReference>
<organism evidence="2 3">
    <name type="scientific">Acetobacter persici</name>
    <dbReference type="NCBI Taxonomy" id="1076596"/>
    <lineage>
        <taxon>Bacteria</taxon>
        <taxon>Pseudomonadati</taxon>
        <taxon>Pseudomonadota</taxon>
        <taxon>Alphaproteobacteria</taxon>
        <taxon>Acetobacterales</taxon>
        <taxon>Acetobacteraceae</taxon>
        <taxon>Acetobacter</taxon>
    </lineage>
</organism>
<evidence type="ECO:0000313" key="2">
    <source>
        <dbReference type="EMBL" id="AQT06574.1"/>
    </source>
</evidence>
<keyword evidence="2" id="KW-0614">Plasmid</keyword>
<feature type="transmembrane region" description="Helical" evidence="1">
    <location>
        <begin position="53"/>
        <end position="75"/>
    </location>
</feature>